<dbReference type="OrthoDB" id="9802264at2"/>
<dbReference type="GO" id="GO:0005524">
    <property type="term" value="F:ATP binding"/>
    <property type="evidence" value="ECO:0007669"/>
    <property type="project" value="UniProtKB-KW"/>
</dbReference>
<feature type="domain" description="ABC transporter" evidence="5">
    <location>
        <begin position="276"/>
        <end position="520"/>
    </location>
</feature>
<dbReference type="KEGG" id="dap:Dacet_0975"/>
<keyword evidence="7" id="KW-1185">Reference proteome</keyword>
<dbReference type="PANTHER" id="PTHR43776">
    <property type="entry name" value="TRANSPORT ATP-BINDING PROTEIN"/>
    <property type="match status" value="1"/>
</dbReference>
<dbReference type="PROSITE" id="PS00211">
    <property type="entry name" value="ABC_TRANSPORTER_1"/>
    <property type="match status" value="2"/>
</dbReference>
<dbReference type="InParanoid" id="D4H6N7"/>
<dbReference type="Gene3D" id="3.40.50.300">
    <property type="entry name" value="P-loop containing nucleotide triphosphate hydrolases"/>
    <property type="match status" value="2"/>
</dbReference>
<dbReference type="NCBIfam" id="NF008453">
    <property type="entry name" value="PRK11308.1"/>
    <property type="match status" value="2"/>
</dbReference>
<dbReference type="eggNOG" id="COG4172">
    <property type="taxonomic scope" value="Bacteria"/>
</dbReference>
<dbReference type="Pfam" id="PF08352">
    <property type="entry name" value="oligo_HPY"/>
    <property type="match status" value="1"/>
</dbReference>
<evidence type="ECO:0000313" key="6">
    <source>
        <dbReference type="EMBL" id="ADD67753.1"/>
    </source>
</evidence>
<keyword evidence="3" id="KW-0547">Nucleotide-binding</keyword>
<evidence type="ECO:0000259" key="5">
    <source>
        <dbReference type="PROSITE" id="PS50893"/>
    </source>
</evidence>
<dbReference type="RefSeq" id="WP_013010284.1">
    <property type="nucleotide sequence ID" value="NC_013943.1"/>
</dbReference>
<proteinExistence type="inferred from homology"/>
<dbReference type="FunCoup" id="D4H6N7">
    <property type="interactions" value="146"/>
</dbReference>
<feature type="domain" description="ABC transporter" evidence="5">
    <location>
        <begin position="7"/>
        <end position="256"/>
    </location>
</feature>
<dbReference type="AlphaFoldDB" id="D4H6N7"/>
<dbReference type="InterPro" id="IPR050319">
    <property type="entry name" value="ABC_transp_ATP-bind"/>
</dbReference>
<dbReference type="InterPro" id="IPR003593">
    <property type="entry name" value="AAA+_ATPase"/>
</dbReference>
<dbReference type="Proteomes" id="UP000002012">
    <property type="component" value="Chromosome"/>
</dbReference>
<protein>
    <submittedName>
        <fullName evidence="6">ABC transporter related protein</fullName>
    </submittedName>
</protein>
<dbReference type="InterPro" id="IPR013563">
    <property type="entry name" value="Oligopep_ABC_C"/>
</dbReference>
<organism evidence="6 7">
    <name type="scientific">Denitrovibrio acetiphilus (strain DSM 12809 / NBRC 114555 / N2460)</name>
    <dbReference type="NCBI Taxonomy" id="522772"/>
    <lineage>
        <taxon>Bacteria</taxon>
        <taxon>Pseudomonadati</taxon>
        <taxon>Deferribacterota</taxon>
        <taxon>Deferribacteres</taxon>
        <taxon>Deferribacterales</taxon>
        <taxon>Geovibrionaceae</taxon>
        <taxon>Denitrovibrio</taxon>
    </lineage>
</organism>
<dbReference type="InterPro" id="IPR027417">
    <property type="entry name" value="P-loop_NTPase"/>
</dbReference>
<dbReference type="PaxDb" id="522772-Dacet_0975"/>
<dbReference type="HOGENOM" id="CLU_000604_86_0_0"/>
<dbReference type="CDD" id="cd03257">
    <property type="entry name" value="ABC_NikE_OppD_transporters"/>
    <property type="match status" value="2"/>
</dbReference>
<dbReference type="InterPro" id="IPR017871">
    <property type="entry name" value="ABC_transporter-like_CS"/>
</dbReference>
<dbReference type="GO" id="GO:0055085">
    <property type="term" value="P:transmembrane transport"/>
    <property type="evidence" value="ECO:0007669"/>
    <property type="project" value="UniProtKB-ARBA"/>
</dbReference>
<evidence type="ECO:0000256" key="4">
    <source>
        <dbReference type="ARBA" id="ARBA00022840"/>
    </source>
</evidence>
<evidence type="ECO:0000313" key="7">
    <source>
        <dbReference type="Proteomes" id="UP000002012"/>
    </source>
</evidence>
<keyword evidence="4" id="KW-0067">ATP-binding</keyword>
<dbReference type="Pfam" id="PF00005">
    <property type="entry name" value="ABC_tran"/>
    <property type="match status" value="2"/>
</dbReference>
<gene>
    <name evidence="6" type="ordered locus">Dacet_0975</name>
</gene>
<accession>D4H6N7</accession>
<dbReference type="SUPFAM" id="SSF52540">
    <property type="entry name" value="P-loop containing nucleoside triphosphate hydrolases"/>
    <property type="match status" value="2"/>
</dbReference>
<dbReference type="FunFam" id="3.40.50.300:FF:000016">
    <property type="entry name" value="Oligopeptide ABC transporter ATP-binding component"/>
    <property type="match status" value="1"/>
</dbReference>
<evidence type="ECO:0000256" key="3">
    <source>
        <dbReference type="ARBA" id="ARBA00022741"/>
    </source>
</evidence>
<keyword evidence="2" id="KW-0813">Transport</keyword>
<dbReference type="GO" id="GO:0015833">
    <property type="term" value="P:peptide transport"/>
    <property type="evidence" value="ECO:0007669"/>
    <property type="project" value="InterPro"/>
</dbReference>
<evidence type="ECO:0000256" key="2">
    <source>
        <dbReference type="ARBA" id="ARBA00022448"/>
    </source>
</evidence>
<dbReference type="PANTHER" id="PTHR43776:SF7">
    <property type="entry name" value="D,D-DIPEPTIDE TRANSPORT ATP-BINDING PROTEIN DDPF-RELATED"/>
    <property type="match status" value="1"/>
</dbReference>
<evidence type="ECO:0000256" key="1">
    <source>
        <dbReference type="ARBA" id="ARBA00005417"/>
    </source>
</evidence>
<dbReference type="InterPro" id="IPR003439">
    <property type="entry name" value="ABC_transporter-like_ATP-bd"/>
</dbReference>
<comment type="similarity">
    <text evidence="1">Belongs to the ABC transporter superfamily.</text>
</comment>
<reference evidence="6 7" key="1">
    <citation type="journal article" date="2010" name="Stand. Genomic Sci.">
        <title>Complete genome sequence of Denitrovibrio acetiphilus type strain (N2460).</title>
        <authorList>
            <person name="Kiss H."/>
            <person name="Lang E."/>
            <person name="Lapidus A."/>
            <person name="Copeland A."/>
            <person name="Nolan M."/>
            <person name="Glavina Del Rio T."/>
            <person name="Chen F."/>
            <person name="Lucas S."/>
            <person name="Tice H."/>
            <person name="Cheng J.F."/>
            <person name="Han C."/>
            <person name="Goodwin L."/>
            <person name="Pitluck S."/>
            <person name="Liolios K."/>
            <person name="Pati A."/>
            <person name="Ivanova N."/>
            <person name="Mavromatis K."/>
            <person name="Chen A."/>
            <person name="Palaniappan K."/>
            <person name="Land M."/>
            <person name="Hauser L."/>
            <person name="Chang Y.J."/>
            <person name="Jeffries C.D."/>
            <person name="Detter J.C."/>
            <person name="Brettin T."/>
            <person name="Spring S."/>
            <person name="Rohde M."/>
            <person name="Goker M."/>
            <person name="Woyke T."/>
            <person name="Bristow J."/>
            <person name="Eisen J.A."/>
            <person name="Markowitz V."/>
            <person name="Hugenholtz P."/>
            <person name="Kyrpides N.C."/>
            <person name="Klenk H.P."/>
        </authorList>
    </citation>
    <scope>NUCLEOTIDE SEQUENCE [LARGE SCALE GENOMIC DNA]</scope>
    <source>
        <strain evidence="7">DSM 12809 / NBRC 114555 / N2460</strain>
    </source>
</reference>
<dbReference type="STRING" id="522772.Dacet_0975"/>
<sequence length="525" mass="58515">MENILEIKNLNIVFEMENHVVEAVRDFSFEVRRGEIFALVGESGSGKSVCAHTITGLMSSQGAKIRRGSIKLNSRELSGLINDDMRKIRGGEIAYIFQEPMVSLNPLHTVIRQVTERMRVIDKMPEKKARQKALGLLHEVGIRDIASRLSQYPHQFSGGERQRVMIAMALAGEPSLLVADEPTTALDVTVQKQILELLKKLNKERNMSVLLITHDLGIVREYAHRVAVVKDGLMVETAETEKLFSDPQTKYARELLSDVDIAYACPPDSLEPVLDIRNLNVRYTGKGIKGRYDVHAVKGASFVLNQGASVGIVGESGSGKSSLARGILRLTDAHGEALYKGVDLMKLSAGDMRSYRRHVQIVFQDPFGSLNPRMTAGMIVAEGLKASGMKDKEQIRKKVLKAFDDVNLDREMFNRYPHEFSGGQRQRIAIARAVVMEPEVIFLDEATSSLDKVVQNQVIELLAEIQNRYGISYVFISHDLSVVKSICDEVLVMKDGEIVEMGQTEKILSTPENAYTKQLIEASYL</sequence>
<dbReference type="SMART" id="SM00382">
    <property type="entry name" value="AAA"/>
    <property type="match status" value="2"/>
</dbReference>
<dbReference type="NCBIfam" id="NF007739">
    <property type="entry name" value="PRK10419.1"/>
    <property type="match status" value="2"/>
</dbReference>
<dbReference type="EMBL" id="CP001968">
    <property type="protein sequence ID" value="ADD67753.1"/>
    <property type="molecule type" value="Genomic_DNA"/>
</dbReference>
<name>D4H6N7_DENA2</name>
<dbReference type="PROSITE" id="PS50893">
    <property type="entry name" value="ABC_TRANSPORTER_2"/>
    <property type="match status" value="2"/>
</dbReference>
<dbReference type="GO" id="GO:0016887">
    <property type="term" value="F:ATP hydrolysis activity"/>
    <property type="evidence" value="ECO:0007669"/>
    <property type="project" value="InterPro"/>
</dbReference>